<dbReference type="AlphaFoldDB" id="A0A1W6YX85"/>
<dbReference type="Proteomes" id="UP000194139">
    <property type="component" value="Chromosome"/>
</dbReference>
<name>A0A1W6YX85_9BORD</name>
<keyword evidence="3" id="KW-1185">Reference proteome</keyword>
<sequence>MINRILTRPYPIDRVGPVAADRTAMTSGAASGPPLLASRPFTESSAQPTSPPAWLDRPTLEITISHDLAPDPGKYGLNHPGVFDRALERCFNSIAMLARNGGDAVAIGSLNVVSGIIALRRQSSVVRKALYAG</sequence>
<dbReference type="EMBL" id="CP021109">
    <property type="protein sequence ID" value="ARP85648.1"/>
    <property type="molecule type" value="Genomic_DNA"/>
</dbReference>
<gene>
    <name evidence="2" type="ORF">CAL13_05065</name>
</gene>
<accession>A0A1W6YX85</accession>
<proteinExistence type="predicted"/>
<protein>
    <submittedName>
        <fullName evidence="2">Uncharacterized protein</fullName>
    </submittedName>
</protein>
<evidence type="ECO:0000313" key="3">
    <source>
        <dbReference type="Proteomes" id="UP000194139"/>
    </source>
</evidence>
<reference evidence="2 3" key="1">
    <citation type="submission" date="2017-05" db="EMBL/GenBank/DDBJ databases">
        <title>Complete and WGS of Bordetella genogroups.</title>
        <authorList>
            <person name="Spilker T."/>
            <person name="LiPuma J."/>
        </authorList>
    </citation>
    <scope>NUCLEOTIDE SEQUENCE [LARGE SCALE GENOMIC DNA]</scope>
    <source>
        <strain evidence="2 3">AU17164</strain>
    </source>
</reference>
<evidence type="ECO:0000313" key="2">
    <source>
        <dbReference type="EMBL" id="ARP85648.1"/>
    </source>
</evidence>
<evidence type="ECO:0000256" key="1">
    <source>
        <dbReference type="SAM" id="MobiDB-lite"/>
    </source>
</evidence>
<organism evidence="2 3">
    <name type="scientific">Bordetella genomosp. 9</name>
    <dbReference type="NCBI Taxonomy" id="1416803"/>
    <lineage>
        <taxon>Bacteria</taxon>
        <taxon>Pseudomonadati</taxon>
        <taxon>Pseudomonadota</taxon>
        <taxon>Betaproteobacteria</taxon>
        <taxon>Burkholderiales</taxon>
        <taxon>Alcaligenaceae</taxon>
        <taxon>Bordetella</taxon>
    </lineage>
</organism>
<feature type="region of interest" description="Disordered" evidence="1">
    <location>
        <begin position="24"/>
        <end position="55"/>
    </location>
</feature>
<dbReference type="RefSeq" id="WP_086071710.1">
    <property type="nucleotide sequence ID" value="NZ_CP021109.1"/>
</dbReference>